<keyword evidence="4" id="KW-1185">Reference proteome</keyword>
<feature type="region of interest" description="Disordered" evidence="1">
    <location>
        <begin position="1"/>
        <end position="68"/>
    </location>
</feature>
<evidence type="ECO:0000256" key="1">
    <source>
        <dbReference type="SAM" id="MobiDB-lite"/>
    </source>
</evidence>
<dbReference type="EMBL" id="CAJNOQ010013019">
    <property type="protein sequence ID" value="CAF1312844.1"/>
    <property type="molecule type" value="Genomic_DNA"/>
</dbReference>
<feature type="compositionally biased region" description="Polar residues" evidence="1">
    <location>
        <begin position="58"/>
        <end position="68"/>
    </location>
</feature>
<evidence type="ECO:0000313" key="4">
    <source>
        <dbReference type="Proteomes" id="UP000663829"/>
    </source>
</evidence>
<dbReference type="AlphaFoldDB" id="A0A815EKV6"/>
<gene>
    <name evidence="2" type="ORF">GPM918_LOCUS29082</name>
    <name evidence="3" type="ORF">SRO942_LOCUS29635</name>
</gene>
<comment type="caution">
    <text evidence="2">The sequence shown here is derived from an EMBL/GenBank/DDBJ whole genome shotgun (WGS) entry which is preliminary data.</text>
</comment>
<dbReference type="Proteomes" id="UP000663829">
    <property type="component" value="Unassembled WGS sequence"/>
</dbReference>
<proteinExistence type="predicted"/>
<accession>A0A815EKV6</accession>
<sequence length="68" mass="7617">MDVGTAAEGHSRGDRTFPDPFDDQNRVRWTESMLDCQSTRGDRRHHTPGEQSGDRHQSSAGEETQTST</sequence>
<reference evidence="2" key="1">
    <citation type="submission" date="2021-02" db="EMBL/GenBank/DDBJ databases">
        <authorList>
            <person name="Nowell W R."/>
        </authorList>
    </citation>
    <scope>NUCLEOTIDE SEQUENCE</scope>
</reference>
<dbReference type="EMBL" id="CAJOBC010043407">
    <property type="protein sequence ID" value="CAF4151899.1"/>
    <property type="molecule type" value="Genomic_DNA"/>
</dbReference>
<evidence type="ECO:0000313" key="3">
    <source>
        <dbReference type="EMBL" id="CAF4151899.1"/>
    </source>
</evidence>
<name>A0A815EKV6_9BILA</name>
<protein>
    <submittedName>
        <fullName evidence="2">Uncharacterized protein</fullName>
    </submittedName>
</protein>
<feature type="compositionally biased region" description="Basic and acidic residues" evidence="1">
    <location>
        <begin position="9"/>
        <end position="29"/>
    </location>
</feature>
<evidence type="ECO:0000313" key="2">
    <source>
        <dbReference type="EMBL" id="CAF1312844.1"/>
    </source>
</evidence>
<organism evidence="2 4">
    <name type="scientific">Didymodactylos carnosus</name>
    <dbReference type="NCBI Taxonomy" id="1234261"/>
    <lineage>
        <taxon>Eukaryota</taxon>
        <taxon>Metazoa</taxon>
        <taxon>Spiralia</taxon>
        <taxon>Gnathifera</taxon>
        <taxon>Rotifera</taxon>
        <taxon>Eurotatoria</taxon>
        <taxon>Bdelloidea</taxon>
        <taxon>Philodinida</taxon>
        <taxon>Philodinidae</taxon>
        <taxon>Didymodactylos</taxon>
    </lineage>
</organism>
<dbReference type="Proteomes" id="UP000681722">
    <property type="component" value="Unassembled WGS sequence"/>
</dbReference>